<dbReference type="InterPro" id="IPR050134">
    <property type="entry name" value="NAD-dep_sirtuin_deacylases"/>
</dbReference>
<evidence type="ECO:0000256" key="2">
    <source>
        <dbReference type="ARBA" id="ARBA00023027"/>
    </source>
</evidence>
<evidence type="ECO:0000256" key="4">
    <source>
        <dbReference type="SAM" id="MobiDB-lite"/>
    </source>
</evidence>
<dbReference type="GO" id="GO:0070403">
    <property type="term" value="F:NAD+ binding"/>
    <property type="evidence" value="ECO:0007669"/>
    <property type="project" value="InterPro"/>
</dbReference>
<dbReference type="AlphaFoldDB" id="A0AAE1EJM0"/>
<dbReference type="InterPro" id="IPR003000">
    <property type="entry name" value="Sirtuin"/>
</dbReference>
<evidence type="ECO:0000313" key="6">
    <source>
        <dbReference type="EMBL" id="KAK3854787.1"/>
    </source>
</evidence>
<dbReference type="GO" id="GO:0005759">
    <property type="term" value="C:mitochondrial matrix"/>
    <property type="evidence" value="ECO:0007669"/>
    <property type="project" value="TreeGrafter"/>
</dbReference>
<evidence type="ECO:0000256" key="1">
    <source>
        <dbReference type="ARBA" id="ARBA00022679"/>
    </source>
</evidence>
<feature type="region of interest" description="Disordered" evidence="4">
    <location>
        <begin position="404"/>
        <end position="588"/>
    </location>
</feature>
<dbReference type="GO" id="GO:0017136">
    <property type="term" value="F:histone deacetylase activity, NAD-dependent"/>
    <property type="evidence" value="ECO:0007669"/>
    <property type="project" value="TreeGrafter"/>
</dbReference>
<feature type="domain" description="Deacetylase sirtuin-type" evidence="5">
    <location>
        <begin position="244"/>
        <end position="420"/>
    </location>
</feature>
<feature type="compositionally biased region" description="Polar residues" evidence="4">
    <location>
        <begin position="497"/>
        <end position="525"/>
    </location>
</feature>
<dbReference type="Pfam" id="PF02146">
    <property type="entry name" value="SIR2"/>
    <property type="match status" value="1"/>
</dbReference>
<dbReference type="PROSITE" id="PS50305">
    <property type="entry name" value="SIRTUIN"/>
    <property type="match status" value="1"/>
</dbReference>
<feature type="binding site" evidence="3">
    <location>
        <position position="319"/>
    </location>
    <ligand>
        <name>Zn(2+)</name>
        <dbReference type="ChEBI" id="CHEBI:29105"/>
    </ligand>
</feature>
<keyword evidence="7" id="KW-1185">Reference proteome</keyword>
<dbReference type="PANTHER" id="PTHR11085:SF10">
    <property type="entry name" value="NAD-DEPENDENT PROTEIN DEACYLASE SIRTUIN-5, MITOCHONDRIAL-RELATED"/>
    <property type="match status" value="1"/>
</dbReference>
<proteinExistence type="predicted"/>
<dbReference type="EMBL" id="JAWQEG010006446">
    <property type="protein sequence ID" value="KAK3854787.1"/>
    <property type="molecule type" value="Genomic_DNA"/>
</dbReference>
<name>A0AAE1EJM0_PETCI</name>
<accession>A0AAE1EJM0</accession>
<dbReference type="GO" id="GO:0046872">
    <property type="term" value="F:metal ion binding"/>
    <property type="evidence" value="ECO:0007669"/>
    <property type="project" value="UniProtKB-KW"/>
</dbReference>
<dbReference type="InterPro" id="IPR026591">
    <property type="entry name" value="Sirtuin_cat_small_dom_sf"/>
</dbReference>
<keyword evidence="1" id="KW-0808">Transferase</keyword>
<keyword evidence="3" id="KW-0479">Metal-binding</keyword>
<dbReference type="Gene3D" id="3.30.1600.10">
    <property type="entry name" value="SIR2/SIRT2 'Small Domain"/>
    <property type="match status" value="1"/>
</dbReference>
<keyword evidence="3" id="KW-0862">Zinc</keyword>
<feature type="non-terminal residue" evidence="6">
    <location>
        <position position="642"/>
    </location>
</feature>
<evidence type="ECO:0000259" key="5">
    <source>
        <dbReference type="PROSITE" id="PS50305"/>
    </source>
</evidence>
<reference evidence="6" key="1">
    <citation type="submission" date="2023-10" db="EMBL/GenBank/DDBJ databases">
        <title>Genome assemblies of two species of porcelain crab, Petrolisthes cinctipes and Petrolisthes manimaculis (Anomura: Porcellanidae).</title>
        <authorList>
            <person name="Angst P."/>
        </authorList>
    </citation>
    <scope>NUCLEOTIDE SEQUENCE</scope>
    <source>
        <strain evidence="6">PB745_01</strain>
        <tissue evidence="6">Gill</tissue>
    </source>
</reference>
<keyword evidence="2" id="KW-0520">NAD</keyword>
<gene>
    <name evidence="6" type="ORF">Pcinc_038754</name>
</gene>
<feature type="binding site" evidence="3">
    <location>
        <position position="268"/>
    </location>
    <ligand>
        <name>Zn(2+)</name>
        <dbReference type="ChEBI" id="CHEBI:29105"/>
    </ligand>
</feature>
<evidence type="ECO:0000256" key="3">
    <source>
        <dbReference type="PROSITE-ProRule" id="PRU00236"/>
    </source>
</evidence>
<feature type="region of interest" description="Disordered" evidence="4">
    <location>
        <begin position="613"/>
        <end position="642"/>
    </location>
</feature>
<feature type="active site" description="Proton acceptor" evidence="3">
    <location>
        <position position="257"/>
    </location>
</feature>
<dbReference type="PANTHER" id="PTHR11085">
    <property type="entry name" value="NAD-DEPENDENT PROTEIN DEACYLASE SIRTUIN-5, MITOCHONDRIAL-RELATED"/>
    <property type="match status" value="1"/>
</dbReference>
<dbReference type="InterPro" id="IPR029035">
    <property type="entry name" value="DHS-like_NAD/FAD-binding_dom"/>
</dbReference>
<comment type="caution">
    <text evidence="6">The sequence shown here is derived from an EMBL/GenBank/DDBJ whole genome shotgun (WGS) entry which is preliminary data.</text>
</comment>
<organism evidence="6 7">
    <name type="scientific">Petrolisthes cinctipes</name>
    <name type="common">Flat porcelain crab</name>
    <dbReference type="NCBI Taxonomy" id="88211"/>
    <lineage>
        <taxon>Eukaryota</taxon>
        <taxon>Metazoa</taxon>
        <taxon>Ecdysozoa</taxon>
        <taxon>Arthropoda</taxon>
        <taxon>Crustacea</taxon>
        <taxon>Multicrustacea</taxon>
        <taxon>Malacostraca</taxon>
        <taxon>Eumalacostraca</taxon>
        <taxon>Eucarida</taxon>
        <taxon>Decapoda</taxon>
        <taxon>Pleocyemata</taxon>
        <taxon>Anomura</taxon>
        <taxon>Galatheoidea</taxon>
        <taxon>Porcellanidae</taxon>
        <taxon>Petrolisthes</taxon>
    </lineage>
</organism>
<dbReference type="SUPFAM" id="SSF52467">
    <property type="entry name" value="DHS-like NAD/FAD-binding domain"/>
    <property type="match status" value="1"/>
</dbReference>
<dbReference type="InterPro" id="IPR026590">
    <property type="entry name" value="Ssirtuin_cat_dom"/>
</dbReference>
<sequence>IDGEGVSGCQRCWQCWTRGRNVEWDQQTERQITGTSERPGEGGVMAATQGQGVWTKDYQDSGTEVLVGLTLDDLHLLIQSVSHHAAAIQPRKIVVGGGGDAIFCRARKDAEEVLCSAHLRPLNTAPVWRNRWAACRSLSTSPAGCSCSPVPEDIDGERHTRLHAPRVWDSTPRLPRGRCSSKVWLNRCSWSRPRRDRATGPGTTWAGRASPRCSPTAPTSPWPPGSQVEAAPSTVSSLKTWTALHHKAGSTNIYELHGSAFSVVCMQCERAVTRHSFQHKLRHLNPHIQERSKELRPDGDVELPEEAVSAFRVPLCEACGGGIMKPDIVFFGDNVPGVRVEAVKRELARCDSLLVLGSSLHVYSGYRFILKGAELGLRMCGVNIGVTRADPHLMFRVDASQCHETPPPLGTPSHPHILGPPFTHTSAQGKSAREESAREESAREESAREESAREESAREKSAREESARKKSAREESAREKSAREESARGESARDKSATSIKENSDWNGTPYDSANEGSATSNKVPMSNKRAISGHQCQLQGGQRGTKKDIHRYQKLKERLRDDGGGRGNYERRLKETGTDGGGRKRSYPATLTREHDAQNLVMVMGEERDEAPIVETPADMLPEEVAAAAEEERKEKEERRE</sequence>
<dbReference type="Proteomes" id="UP001286313">
    <property type="component" value="Unassembled WGS sequence"/>
</dbReference>
<feature type="region of interest" description="Disordered" evidence="4">
    <location>
        <begin position="193"/>
        <end position="228"/>
    </location>
</feature>
<feature type="compositionally biased region" description="Basic and acidic residues" evidence="4">
    <location>
        <begin position="546"/>
        <end position="578"/>
    </location>
</feature>
<dbReference type="Gene3D" id="3.40.50.1220">
    <property type="entry name" value="TPP-binding domain"/>
    <property type="match status" value="1"/>
</dbReference>
<feature type="binding site" evidence="3">
    <location>
        <position position="316"/>
    </location>
    <ligand>
        <name>Zn(2+)</name>
        <dbReference type="ChEBI" id="CHEBI:29105"/>
    </ligand>
</feature>
<feature type="compositionally biased region" description="Basic and acidic residues" evidence="4">
    <location>
        <begin position="631"/>
        <end position="642"/>
    </location>
</feature>
<evidence type="ECO:0000313" key="7">
    <source>
        <dbReference type="Proteomes" id="UP001286313"/>
    </source>
</evidence>
<feature type="compositionally biased region" description="Basic and acidic residues" evidence="4">
    <location>
        <begin position="431"/>
        <end position="496"/>
    </location>
</feature>
<feature type="binding site" evidence="3">
    <location>
        <position position="265"/>
    </location>
    <ligand>
        <name>Zn(2+)</name>
        <dbReference type="ChEBI" id="CHEBI:29105"/>
    </ligand>
</feature>
<protein>
    <recommendedName>
        <fullName evidence="5">Deacetylase sirtuin-type domain-containing protein</fullName>
    </recommendedName>
</protein>